<dbReference type="PRINTS" id="PR01000">
    <property type="entry name" value="SREBPS2PTASE"/>
</dbReference>
<dbReference type="GO" id="GO:0012505">
    <property type="term" value="C:endomembrane system"/>
    <property type="evidence" value="ECO:0007669"/>
    <property type="project" value="UniProtKB-SubCell"/>
</dbReference>
<evidence type="ECO:0000259" key="11">
    <source>
        <dbReference type="Pfam" id="PF02163"/>
    </source>
</evidence>
<feature type="transmembrane region" description="Helical" evidence="10">
    <location>
        <begin position="84"/>
        <end position="101"/>
    </location>
</feature>
<evidence type="ECO:0000256" key="7">
    <source>
        <dbReference type="ARBA" id="ARBA00023136"/>
    </source>
</evidence>
<feature type="domain" description="Peptidase M50" evidence="11">
    <location>
        <begin position="89"/>
        <end position="403"/>
    </location>
</feature>
<feature type="transmembrane region" description="Helical" evidence="10">
    <location>
        <begin position="6"/>
        <end position="24"/>
    </location>
</feature>
<evidence type="ECO:0000256" key="10">
    <source>
        <dbReference type="SAM" id="Phobius"/>
    </source>
</evidence>
<dbReference type="GO" id="GO:0005737">
    <property type="term" value="C:cytoplasm"/>
    <property type="evidence" value="ECO:0007669"/>
    <property type="project" value="TreeGrafter"/>
</dbReference>
<accession>A0A4Y7LL90</accession>
<feature type="transmembrane region" description="Helical" evidence="10">
    <location>
        <begin position="405"/>
        <end position="425"/>
    </location>
</feature>
<evidence type="ECO:0000313" key="12">
    <source>
        <dbReference type="EMBL" id="SVE69878.1"/>
    </source>
</evidence>
<evidence type="ECO:0000256" key="4">
    <source>
        <dbReference type="ARBA" id="ARBA00014400"/>
    </source>
</evidence>
<dbReference type="GO" id="GO:0004222">
    <property type="term" value="F:metalloendopeptidase activity"/>
    <property type="evidence" value="ECO:0007669"/>
    <property type="project" value="InterPro"/>
</dbReference>
<dbReference type="EMBL" id="LR000259">
    <property type="protein sequence ID" value="SVE69878.1"/>
    <property type="molecule type" value="mRNA"/>
</dbReference>
<evidence type="ECO:0000256" key="2">
    <source>
        <dbReference type="ARBA" id="ARBA00004127"/>
    </source>
</evidence>
<dbReference type="PANTHER" id="PTHR13325">
    <property type="entry name" value="PROTEASE M50 MEMBRANE-BOUND TRANSCRIPTION FACTOR SITE 2 PROTEASE"/>
    <property type="match status" value="1"/>
</dbReference>
<comment type="catalytic activity">
    <reaction evidence="1">
        <text>Cleaves several transcription factors that are type-2 transmembrane proteins within membrane-spanning domains. Known substrates include sterol regulatory element-binding protein (SREBP) -1, SREBP-2 and forms of the transcriptional activator ATF6. SREBP-2 is cleaved at the site 477-DRSRILL-|-CVLTFLCLSFNPLTSLLQWGGA-505. The residues Asn-Pro, 11 residues distal to the site of cleavage in the membrane-spanning domain, are important for cleavage by S2P endopeptidase. Replacement of either of these residues does not prevent cleavage, but there is no cleavage if both of these residues are replaced.</text>
        <dbReference type="EC" id="3.4.24.85"/>
    </reaction>
</comment>
<evidence type="ECO:0000256" key="5">
    <source>
        <dbReference type="ARBA" id="ARBA00022692"/>
    </source>
</evidence>
<dbReference type="PANTHER" id="PTHR13325:SF3">
    <property type="entry name" value="MEMBRANE-BOUND TRANSCRIPTION FACTOR SITE-2 PROTEASE"/>
    <property type="match status" value="1"/>
</dbReference>
<evidence type="ECO:0000256" key="1">
    <source>
        <dbReference type="ARBA" id="ARBA00001350"/>
    </source>
</evidence>
<dbReference type="GO" id="GO:0016020">
    <property type="term" value="C:membrane"/>
    <property type="evidence" value="ECO:0007669"/>
    <property type="project" value="InterPro"/>
</dbReference>
<organism evidence="12">
    <name type="scientific">Eubosmina coregoni</name>
    <dbReference type="NCBI Taxonomy" id="186181"/>
    <lineage>
        <taxon>Eukaryota</taxon>
        <taxon>Metazoa</taxon>
        <taxon>Ecdysozoa</taxon>
        <taxon>Arthropoda</taxon>
        <taxon>Crustacea</taxon>
        <taxon>Branchiopoda</taxon>
        <taxon>Diplostraca</taxon>
        <taxon>Cladocera</taxon>
        <taxon>Anomopoda</taxon>
        <taxon>Bosminidae</taxon>
        <taxon>Eubosmina</taxon>
    </lineage>
</organism>
<gene>
    <name evidence="12" type="primary">EOG090X08FA</name>
</gene>
<proteinExistence type="evidence at transcript level"/>
<protein>
    <recommendedName>
        <fullName evidence="4">Membrane-bound transcription factor site-2 protease</fullName>
        <ecNumber evidence="3">3.4.24.85</ecNumber>
    </recommendedName>
    <alternativeName>
        <fullName evidence="8">Endopeptidase S2P</fullName>
    </alternativeName>
</protein>
<keyword evidence="7 10" id="KW-0472">Membrane</keyword>
<comment type="function">
    <text evidence="9">Zinc metalloprotease that mediates intramembrane proteolysis of proteins such as ATF6, ATF6B, SREBF1/SREBP1 and SREBF2/SREBP2. Catalyzes the second step in the proteolytic activation of the sterol regulatory element-binding proteins (SREBPs) SREBF1/SREBP1 and SREBF2/SREBP2: cleaves SREBPs within the first transmembrane segment, thereby releasing the N-terminal segment with a portion of the transmembrane segment attached. Mature N-terminal SREBP fragments shuttle to the nucleus and activate gene transcription. Also mediates the second step in the proteolytic activation of the cyclic AMP-dependent transcription factor ATF-6 (ATF6 and ATF6B). Involved in intramembrane proteolysis during bone formation. In astrocytes and osteoblasts, upon DNA damage and ER stress, mediates the second step of the regulated intramembrane proteolytic activation of the transcription factor CREB3L1, leading to the inhibition of cell-cycle progression.</text>
</comment>
<dbReference type="GO" id="GO:1905897">
    <property type="term" value="P:regulation of response to endoplasmic reticulum stress"/>
    <property type="evidence" value="ECO:0007669"/>
    <property type="project" value="TreeGrafter"/>
</dbReference>
<keyword evidence="6 10" id="KW-1133">Transmembrane helix</keyword>
<sequence>MDFTIVVAAVFSLYVIIYLIDKFLKERNHTGTVLALLLIIPSVILLAVTATTSLVNASQGTILKEDQVVLQPVLPGVNLPQSHLTHYFATIFICTVFHELGHAIAAIKEQVPLIGVGLLVFFIIPAAFVELPSSVTSLPPWRKLKIYSAGIWHNIVLTAVALIILYFLPVFALPIFKTGGGISIYSFNEYTTGGSHDFQLGDILTRLDQCHISSTEDWNHCLSKAFQQSPLGFCSAQSFLSEFQPADNESLCCPEDESNLCFKTNGQNYYCLKARRVTEASSGRCDYQEDCPDNSSCLSLASNDSSRLVRIERINAEPVLYLGHYSQLKRSLSISNYVARIRFFSPGLMQFIQELLSYIASFSAGFAVLNVIPCVAMDGQHIVSAVIELLPGNPTSLTKQRLTRYSIYGGTGLVFINVIIGLYNLL</sequence>
<name>A0A4Y7LL90_9CRUS</name>
<dbReference type="EC" id="3.4.24.85" evidence="3"/>
<comment type="subcellular location">
    <subcellularLocation>
        <location evidence="2">Endomembrane system</location>
        <topology evidence="2">Multi-pass membrane protein</topology>
    </subcellularLocation>
</comment>
<evidence type="ECO:0000256" key="9">
    <source>
        <dbReference type="ARBA" id="ARBA00045828"/>
    </source>
</evidence>
<dbReference type="GO" id="GO:0031293">
    <property type="term" value="P:membrane protein intracellular domain proteolysis"/>
    <property type="evidence" value="ECO:0007669"/>
    <property type="project" value="TreeGrafter"/>
</dbReference>
<dbReference type="InterPro" id="IPR001193">
    <property type="entry name" value="MBTPS2"/>
</dbReference>
<evidence type="ECO:0000256" key="3">
    <source>
        <dbReference type="ARBA" id="ARBA00012347"/>
    </source>
</evidence>
<dbReference type="AlphaFoldDB" id="A0A4Y7LL90"/>
<dbReference type="InterPro" id="IPR008915">
    <property type="entry name" value="Peptidase_M50"/>
</dbReference>
<feature type="transmembrane region" description="Helical" evidence="10">
    <location>
        <begin position="151"/>
        <end position="176"/>
    </location>
</feature>
<reference evidence="12" key="1">
    <citation type="submission" date="2018-08" db="EMBL/GenBank/DDBJ databases">
        <authorList>
            <person name="Cornetti L."/>
        </authorList>
    </citation>
    <scope>NUCLEOTIDE SEQUENCE</scope>
    <source>
        <strain evidence="12">FI-BAL1-1</strain>
    </source>
</reference>
<evidence type="ECO:0000256" key="8">
    <source>
        <dbReference type="ARBA" id="ARBA00032658"/>
    </source>
</evidence>
<keyword evidence="5 10" id="KW-0812">Transmembrane</keyword>
<feature type="transmembrane region" description="Helical" evidence="10">
    <location>
        <begin position="33"/>
        <end position="55"/>
    </location>
</feature>
<feature type="transmembrane region" description="Helical" evidence="10">
    <location>
        <begin position="113"/>
        <end position="131"/>
    </location>
</feature>
<evidence type="ECO:0000256" key="6">
    <source>
        <dbReference type="ARBA" id="ARBA00022989"/>
    </source>
</evidence>
<dbReference type="Pfam" id="PF02163">
    <property type="entry name" value="Peptidase_M50"/>
    <property type="match status" value="1"/>
</dbReference>